<name>A0A4P7GHR9_9ACTN</name>
<dbReference type="Gene3D" id="3.10.310.10">
    <property type="entry name" value="Diaminopimelate Epimerase, Chain A, domain 1"/>
    <property type="match status" value="2"/>
</dbReference>
<dbReference type="PANTHER" id="PTHR13774:SF32">
    <property type="entry name" value="ANTISENSE-ENHANCING SEQUENCE 1"/>
    <property type="match status" value="1"/>
</dbReference>
<dbReference type="GO" id="GO:0016853">
    <property type="term" value="F:isomerase activity"/>
    <property type="evidence" value="ECO:0007669"/>
    <property type="project" value="TreeGrafter"/>
</dbReference>
<dbReference type="KEGG" id="noy:EXE57_03645"/>
<evidence type="ECO:0000313" key="3">
    <source>
        <dbReference type="Proteomes" id="UP000294894"/>
    </source>
</evidence>
<dbReference type="AlphaFoldDB" id="A0A4P7GHR9"/>
<dbReference type="EMBL" id="CP038267">
    <property type="protein sequence ID" value="QBR91460.1"/>
    <property type="molecule type" value="Genomic_DNA"/>
</dbReference>
<evidence type="ECO:0000256" key="1">
    <source>
        <dbReference type="PIRSR" id="PIRSR016184-1"/>
    </source>
</evidence>
<keyword evidence="3" id="KW-1185">Reference proteome</keyword>
<protein>
    <submittedName>
        <fullName evidence="2">PhzF family phenazine biosynthesis protein</fullName>
    </submittedName>
</protein>
<feature type="active site" evidence="1">
    <location>
        <position position="45"/>
    </location>
</feature>
<dbReference type="OrthoDB" id="9788221at2"/>
<dbReference type="InterPro" id="IPR003719">
    <property type="entry name" value="Phenazine_PhzF-like"/>
</dbReference>
<dbReference type="PIRSF" id="PIRSF016184">
    <property type="entry name" value="PhzC_PhzF"/>
    <property type="match status" value="1"/>
</dbReference>
<dbReference type="SUPFAM" id="SSF54506">
    <property type="entry name" value="Diaminopimelate epimerase-like"/>
    <property type="match status" value="1"/>
</dbReference>
<dbReference type="Pfam" id="PF02567">
    <property type="entry name" value="PhzC-PhzF"/>
    <property type="match status" value="1"/>
</dbReference>
<dbReference type="RefSeq" id="WP_135074097.1">
    <property type="nucleotide sequence ID" value="NZ_CP038267.1"/>
</dbReference>
<dbReference type="GO" id="GO:0005737">
    <property type="term" value="C:cytoplasm"/>
    <property type="evidence" value="ECO:0007669"/>
    <property type="project" value="TreeGrafter"/>
</dbReference>
<evidence type="ECO:0000313" key="2">
    <source>
        <dbReference type="EMBL" id="QBR91460.1"/>
    </source>
</evidence>
<accession>A0A4P7GHR9</accession>
<dbReference type="NCBIfam" id="TIGR00654">
    <property type="entry name" value="PhzF_family"/>
    <property type="match status" value="1"/>
</dbReference>
<proteinExistence type="predicted"/>
<gene>
    <name evidence="2" type="ORF">EXE57_03645</name>
</gene>
<dbReference type="Proteomes" id="UP000294894">
    <property type="component" value="Chromosome"/>
</dbReference>
<sequence length="274" mass="29079">MRSFRQVDVFSHVPVGGNPVAVVHDAEGLDEARMQAFAHWTNLSETTFLLPPTTPDADYRLRIFTPAEELPFAGHPTIGSAHAWLEAGGTPASSDRVVQECGAGLVTVRRSGRLAFAAPPLTRSGPVDLADRARIAVALGVDESELLELAWIDNGPGWVGVLLRDDRAVLDLDPDWSLFGELKIGVVGPRAEGDTACEVRAFCPGYGIPEDPVTGSLNAGIAQWLAGTVLPTAYVAAQGTVLGRTGRVHVERDGDTVWIGGDARTVVRGDVSLD</sequence>
<organism evidence="2 3">
    <name type="scientific">Nocardioides euryhalodurans</name>
    <dbReference type="NCBI Taxonomy" id="2518370"/>
    <lineage>
        <taxon>Bacteria</taxon>
        <taxon>Bacillati</taxon>
        <taxon>Actinomycetota</taxon>
        <taxon>Actinomycetes</taxon>
        <taxon>Propionibacteriales</taxon>
        <taxon>Nocardioidaceae</taxon>
        <taxon>Nocardioides</taxon>
    </lineage>
</organism>
<reference evidence="2 3" key="1">
    <citation type="submission" date="2019-03" db="EMBL/GenBank/DDBJ databases">
        <title>Three New Species of Nocardioides, Nocardioides euryhalodurans sp. nov., Nocardioides seonyuensis sp. nov. and Nocardioides eburneoflavus sp. nov., Iolated from Soil.</title>
        <authorList>
            <person name="Roh S.G."/>
            <person name="Lee C."/>
            <person name="Kim M.-K."/>
            <person name="Kim S.B."/>
        </authorList>
    </citation>
    <scope>NUCLEOTIDE SEQUENCE [LARGE SCALE GENOMIC DNA]</scope>
    <source>
        <strain evidence="2 3">MMS17-SY117</strain>
    </source>
</reference>
<dbReference type="PANTHER" id="PTHR13774">
    <property type="entry name" value="PHENAZINE BIOSYNTHESIS PROTEIN"/>
    <property type="match status" value="1"/>
</dbReference>